<reference evidence="2 3" key="1">
    <citation type="submission" date="2016-03" db="EMBL/GenBank/DDBJ databases">
        <title>Draft genome sequence of the Fonsecaea monophora CBS 269.37.</title>
        <authorList>
            <person name="Bombassaro A."/>
            <person name="Vinicius W.A."/>
            <person name="De Hoog S."/>
            <person name="Sun J."/>
            <person name="Souza E.M."/>
            <person name="Raittz R.T."/>
            <person name="Costa F."/>
            <person name="Leao A.C."/>
            <person name="Tadra-Sfeir M.Z."/>
            <person name="Baura V."/>
            <person name="Balsanelli E."/>
            <person name="Pedrosa F.O."/>
            <person name="Moreno L.F."/>
            <person name="Steffens M.B."/>
            <person name="Xi L."/>
            <person name="Bocca A.L."/>
            <person name="Felipe M.S."/>
            <person name="Teixeira M."/>
            <person name="Telles Filho F.Q."/>
            <person name="Azevedo C.M."/>
            <person name="Gomes R."/>
            <person name="Vicente V.A."/>
        </authorList>
    </citation>
    <scope>NUCLEOTIDE SEQUENCE [LARGE SCALE GENOMIC DNA]</scope>
    <source>
        <strain evidence="2 3">CBS 269.37</strain>
    </source>
</reference>
<dbReference type="EMBL" id="LVKK01000049">
    <property type="protein sequence ID" value="OAG38927.1"/>
    <property type="molecule type" value="Genomic_DNA"/>
</dbReference>
<feature type="compositionally biased region" description="Low complexity" evidence="1">
    <location>
        <begin position="131"/>
        <end position="148"/>
    </location>
</feature>
<evidence type="ECO:0000313" key="2">
    <source>
        <dbReference type="EMBL" id="OAG38927.1"/>
    </source>
</evidence>
<proteinExistence type="predicted"/>
<evidence type="ECO:0000256" key="1">
    <source>
        <dbReference type="SAM" id="MobiDB-lite"/>
    </source>
</evidence>
<feature type="region of interest" description="Disordered" evidence="1">
    <location>
        <begin position="28"/>
        <end position="61"/>
    </location>
</feature>
<dbReference type="Proteomes" id="UP000077002">
    <property type="component" value="Unassembled WGS sequence"/>
</dbReference>
<comment type="caution">
    <text evidence="2">The sequence shown here is derived from an EMBL/GenBank/DDBJ whole genome shotgun (WGS) entry which is preliminary data.</text>
</comment>
<gene>
    <name evidence="2" type="ORF">AYO21_06805</name>
</gene>
<protein>
    <submittedName>
        <fullName evidence="2">Uncharacterized protein</fullName>
    </submittedName>
</protein>
<name>A0A177F3L9_9EURO</name>
<feature type="region of interest" description="Disordered" evidence="1">
    <location>
        <begin position="113"/>
        <end position="154"/>
    </location>
</feature>
<feature type="region of interest" description="Disordered" evidence="1">
    <location>
        <begin position="181"/>
        <end position="239"/>
    </location>
</feature>
<dbReference type="AlphaFoldDB" id="A0A177F3L9"/>
<feature type="compositionally biased region" description="Polar residues" evidence="1">
    <location>
        <begin position="48"/>
        <end position="61"/>
    </location>
</feature>
<dbReference type="GeneID" id="34601963"/>
<dbReference type="OrthoDB" id="4161727at2759"/>
<dbReference type="PANTHER" id="PTHR38166:SF1">
    <property type="entry name" value="C2H2-TYPE DOMAIN-CONTAINING PROTEIN"/>
    <property type="match status" value="1"/>
</dbReference>
<organism evidence="2 3">
    <name type="scientific">Fonsecaea monophora</name>
    <dbReference type="NCBI Taxonomy" id="254056"/>
    <lineage>
        <taxon>Eukaryota</taxon>
        <taxon>Fungi</taxon>
        <taxon>Dikarya</taxon>
        <taxon>Ascomycota</taxon>
        <taxon>Pezizomycotina</taxon>
        <taxon>Eurotiomycetes</taxon>
        <taxon>Chaetothyriomycetidae</taxon>
        <taxon>Chaetothyriales</taxon>
        <taxon>Herpotrichiellaceae</taxon>
        <taxon>Fonsecaea</taxon>
    </lineage>
</organism>
<accession>A0A177F3L9</accession>
<evidence type="ECO:0000313" key="3">
    <source>
        <dbReference type="Proteomes" id="UP000077002"/>
    </source>
</evidence>
<feature type="compositionally biased region" description="Basic and acidic residues" evidence="1">
    <location>
        <begin position="191"/>
        <end position="200"/>
    </location>
</feature>
<dbReference type="PANTHER" id="PTHR38166">
    <property type="entry name" value="C2H2-TYPE DOMAIN-CONTAINING PROTEIN-RELATED"/>
    <property type="match status" value="1"/>
</dbReference>
<dbReference type="RefSeq" id="XP_022510879.1">
    <property type="nucleotide sequence ID" value="XM_022656764.1"/>
</dbReference>
<sequence length="574" mass="62911">MNMFVAVDAAADTAGSLARPSVYLAGRKVNNTRSGAHDQAPPEDKSTDNPGNASQVQERQTPVQVISVGLAEESDPFTPEFSNALVSATTDSRHVNITTMAPRALHFPVIGRARHPSPQSQSELQVAGLASPSLSRTLNSSTSETSSSGWTEDGRERDVNLVVSLSCYTLLWTFLKLVTAPSESAQQPRDGPNHTKDVLGHKSSSRNSRASGKKRQDTSEDELDDEDGERGAKRKRVDATCADEHDIRPLACPFNKYDNVLFGPESADEAYHCCATSSFMNIARLKRDFSSQAMVAAHLRETPMCPVLEPPLFVEKISKDLAEELGLDRKNSPRTDRIAYWHKIYDTFFPGAAKDRPVSPYYEGPAAEHLRQFLLFSERALGQLIPAVQERTGLLTHLTPGGQERLLREVQQEAGQRYLQHIANRCMPRLCRPAPISEVLRTRSSAQNLDPSMNVVEAPSLLASTSLETIERSVHQASPSDIAAGVDAALHTLPRNLPGSHVDVGYAPRTSQVQESRLDQQSIDALFEPLLAGDLFHAAVGDPQDFGHDSSQIHFSYPGQFGDVVYFPEGQVEE</sequence>
<feature type="compositionally biased region" description="Acidic residues" evidence="1">
    <location>
        <begin position="219"/>
        <end position="228"/>
    </location>
</feature>
<keyword evidence="3" id="KW-1185">Reference proteome</keyword>